<reference evidence="1" key="2">
    <citation type="submission" date="2020-11" db="EMBL/GenBank/DDBJ databases">
        <authorList>
            <person name="McCartney M.A."/>
            <person name="Auch B."/>
            <person name="Kono T."/>
            <person name="Mallez S."/>
            <person name="Becker A."/>
            <person name="Gohl D.M."/>
            <person name="Silverstein K.A.T."/>
            <person name="Koren S."/>
            <person name="Bechman K.B."/>
            <person name="Herman A."/>
            <person name="Abrahante J.E."/>
            <person name="Garbe J."/>
        </authorList>
    </citation>
    <scope>NUCLEOTIDE SEQUENCE</scope>
    <source>
        <strain evidence="1">Duluth1</strain>
        <tissue evidence="1">Whole animal</tissue>
    </source>
</reference>
<proteinExistence type="predicted"/>
<gene>
    <name evidence="1" type="ORF">DPMN_187632</name>
</gene>
<name>A0A9D4DQ62_DREPO</name>
<evidence type="ECO:0000313" key="1">
    <source>
        <dbReference type="EMBL" id="KAH3753003.1"/>
    </source>
</evidence>
<dbReference type="AlphaFoldDB" id="A0A9D4DQ62"/>
<accession>A0A9D4DQ62</accession>
<organism evidence="1 2">
    <name type="scientific">Dreissena polymorpha</name>
    <name type="common">Zebra mussel</name>
    <name type="synonym">Mytilus polymorpha</name>
    <dbReference type="NCBI Taxonomy" id="45954"/>
    <lineage>
        <taxon>Eukaryota</taxon>
        <taxon>Metazoa</taxon>
        <taxon>Spiralia</taxon>
        <taxon>Lophotrochozoa</taxon>
        <taxon>Mollusca</taxon>
        <taxon>Bivalvia</taxon>
        <taxon>Autobranchia</taxon>
        <taxon>Heteroconchia</taxon>
        <taxon>Euheterodonta</taxon>
        <taxon>Imparidentia</taxon>
        <taxon>Neoheterodontei</taxon>
        <taxon>Myida</taxon>
        <taxon>Dreissenoidea</taxon>
        <taxon>Dreissenidae</taxon>
        <taxon>Dreissena</taxon>
    </lineage>
</organism>
<comment type="caution">
    <text evidence="1">The sequence shown here is derived from an EMBL/GenBank/DDBJ whole genome shotgun (WGS) entry which is preliminary data.</text>
</comment>
<dbReference type="InterPro" id="IPR011042">
    <property type="entry name" value="6-blade_b-propeller_TolB-like"/>
</dbReference>
<reference evidence="1" key="1">
    <citation type="journal article" date="2019" name="bioRxiv">
        <title>The Genome of the Zebra Mussel, Dreissena polymorpha: A Resource for Invasive Species Research.</title>
        <authorList>
            <person name="McCartney M.A."/>
            <person name="Auch B."/>
            <person name="Kono T."/>
            <person name="Mallez S."/>
            <person name="Zhang Y."/>
            <person name="Obille A."/>
            <person name="Becker A."/>
            <person name="Abrahante J.E."/>
            <person name="Garbe J."/>
            <person name="Badalamenti J.P."/>
            <person name="Herman A."/>
            <person name="Mangelson H."/>
            <person name="Liachko I."/>
            <person name="Sullivan S."/>
            <person name="Sone E.D."/>
            <person name="Koren S."/>
            <person name="Silverstein K.A.T."/>
            <person name="Beckman K.B."/>
            <person name="Gohl D.M."/>
        </authorList>
    </citation>
    <scope>NUCLEOTIDE SEQUENCE</scope>
    <source>
        <strain evidence="1">Duluth1</strain>
        <tissue evidence="1">Whole animal</tissue>
    </source>
</reference>
<dbReference type="EMBL" id="JAIWYP010000010">
    <property type="protein sequence ID" value="KAH3753003.1"/>
    <property type="molecule type" value="Genomic_DNA"/>
</dbReference>
<sequence length="109" mass="12182">MIYVINKCCHQLLTLARDGTVLSYFTHPQLQHPNGVCVTPAGQVLVCAYVSNNVMQVDREGKRKIAIVTQISSPTAVFYSRDDLVMLAHQSSSLLYVYNSEVNQSLNKH</sequence>
<dbReference type="SUPFAM" id="SSF101898">
    <property type="entry name" value="NHL repeat"/>
    <property type="match status" value="1"/>
</dbReference>
<protein>
    <submittedName>
        <fullName evidence="1">Uncharacterized protein</fullName>
    </submittedName>
</protein>
<dbReference type="Gene3D" id="2.120.10.30">
    <property type="entry name" value="TolB, C-terminal domain"/>
    <property type="match status" value="1"/>
</dbReference>
<evidence type="ECO:0000313" key="2">
    <source>
        <dbReference type="Proteomes" id="UP000828390"/>
    </source>
</evidence>
<dbReference type="Proteomes" id="UP000828390">
    <property type="component" value="Unassembled WGS sequence"/>
</dbReference>
<keyword evidence="2" id="KW-1185">Reference proteome</keyword>